<comment type="caution">
    <text evidence="11">The sequence shown here is derived from an EMBL/GenBank/DDBJ whole genome shotgun (WGS) entry which is preliminary data.</text>
</comment>
<dbReference type="InterPro" id="IPR004167">
    <property type="entry name" value="PSBD"/>
</dbReference>
<dbReference type="EC" id="2.3.1.-" evidence="7"/>
<feature type="domain" description="Lipoyl-binding" evidence="9">
    <location>
        <begin position="5"/>
        <end position="80"/>
    </location>
</feature>
<evidence type="ECO:0000256" key="6">
    <source>
        <dbReference type="ARBA" id="ARBA00023315"/>
    </source>
</evidence>
<evidence type="ECO:0000259" key="10">
    <source>
        <dbReference type="PROSITE" id="PS51826"/>
    </source>
</evidence>
<dbReference type="Gene3D" id="4.10.320.10">
    <property type="entry name" value="E3-binding domain"/>
    <property type="match status" value="1"/>
</dbReference>
<evidence type="ECO:0000256" key="4">
    <source>
        <dbReference type="ARBA" id="ARBA00022679"/>
    </source>
</evidence>
<sequence>MSKITIPILLPKMGESVSEATIIEWFKKPGDKIERDELFVLIGTDKVESELPCEYEGVLKEILVPEKGETEVGAPICMLEVDENDVQHIKLEEAKNQANSSKSEESSESIKSNSYKGSKSFLSPVVRMIATEAGLELNELEKIKGSGENGRIQKKDILKYLNPEKKQAVATGFSSQKMKLQLAEGDTLNELSRMQKLLADHLQQSFMEIPHVTTFAEVDVTNIVEHRENIKDSFFKQNDTKITYTHYFQYAIIQALKDYPLLNTWMNVDEWIHKKDINLGFAASLANGELIVPNVKAAQDYDFISWVKAVNDKAAQAKSGKLANDDVQNTTFTVSNTGMFGSLAGTPIISKPQVGVLALGQILSAAGVIEKDGVEQLAVRKKMMLSISYDHRVINGAYASQFLTQVKENLKDFENWF</sequence>
<dbReference type="InterPro" id="IPR001078">
    <property type="entry name" value="2-oxoacid_DH_actylTfrase"/>
</dbReference>
<evidence type="ECO:0000256" key="1">
    <source>
        <dbReference type="ARBA" id="ARBA00001938"/>
    </source>
</evidence>
<dbReference type="CDD" id="cd06849">
    <property type="entry name" value="lipoyl_domain"/>
    <property type="match status" value="1"/>
</dbReference>
<dbReference type="GO" id="GO:0016407">
    <property type="term" value="F:acetyltransferase activity"/>
    <property type="evidence" value="ECO:0007669"/>
    <property type="project" value="TreeGrafter"/>
</dbReference>
<evidence type="ECO:0000256" key="7">
    <source>
        <dbReference type="RuleBase" id="RU003423"/>
    </source>
</evidence>
<evidence type="ECO:0000313" key="12">
    <source>
        <dbReference type="Proteomes" id="UP001152599"/>
    </source>
</evidence>
<dbReference type="EMBL" id="JANCMU010000002">
    <property type="protein sequence ID" value="MDG4945834.1"/>
    <property type="molecule type" value="Genomic_DNA"/>
</dbReference>
<evidence type="ECO:0000259" key="9">
    <source>
        <dbReference type="PROSITE" id="PS50968"/>
    </source>
</evidence>
<evidence type="ECO:0000256" key="3">
    <source>
        <dbReference type="ARBA" id="ARBA00011484"/>
    </source>
</evidence>
<dbReference type="InterPro" id="IPR050743">
    <property type="entry name" value="2-oxoacid_DH_E2_comp"/>
</dbReference>
<keyword evidence="12" id="KW-1185">Reference proteome</keyword>
<feature type="region of interest" description="Disordered" evidence="8">
    <location>
        <begin position="93"/>
        <end position="116"/>
    </location>
</feature>
<feature type="domain" description="Peripheral subunit-binding (PSBD)" evidence="10">
    <location>
        <begin position="121"/>
        <end position="161"/>
    </location>
</feature>
<comment type="subunit">
    <text evidence="3">Forms a 24-polypeptide structural core with octahedral symmetry.</text>
</comment>
<dbReference type="PROSITE" id="PS51826">
    <property type="entry name" value="PSBD"/>
    <property type="match status" value="1"/>
</dbReference>
<comment type="cofactor">
    <cofactor evidence="1 7">
        <name>(R)-lipoate</name>
        <dbReference type="ChEBI" id="CHEBI:83088"/>
    </cofactor>
</comment>
<dbReference type="PANTHER" id="PTHR43178:SF5">
    <property type="entry name" value="LIPOAMIDE ACYLTRANSFERASE COMPONENT OF BRANCHED-CHAIN ALPHA-KETO ACID DEHYDROGENASE COMPLEX, MITOCHONDRIAL"/>
    <property type="match status" value="1"/>
</dbReference>
<keyword evidence="6 7" id="KW-0012">Acyltransferase</keyword>
<dbReference type="GO" id="GO:0005737">
    <property type="term" value="C:cytoplasm"/>
    <property type="evidence" value="ECO:0007669"/>
    <property type="project" value="TreeGrafter"/>
</dbReference>
<dbReference type="Pfam" id="PF00198">
    <property type="entry name" value="2-oxoacid_dh"/>
    <property type="match status" value="1"/>
</dbReference>
<dbReference type="InterPro" id="IPR000089">
    <property type="entry name" value="Biotin_lipoyl"/>
</dbReference>
<dbReference type="AlphaFoldDB" id="A0A9X4N2R8"/>
<dbReference type="Proteomes" id="UP001152599">
    <property type="component" value="Unassembled WGS sequence"/>
</dbReference>
<dbReference type="SUPFAM" id="SSF47005">
    <property type="entry name" value="Peripheral subunit-binding domain of 2-oxo acid dehydrogenase complex"/>
    <property type="match status" value="1"/>
</dbReference>
<evidence type="ECO:0000256" key="8">
    <source>
        <dbReference type="SAM" id="MobiDB-lite"/>
    </source>
</evidence>
<dbReference type="InterPro" id="IPR036625">
    <property type="entry name" value="E3-bd_dom_sf"/>
</dbReference>
<dbReference type="PANTHER" id="PTHR43178">
    <property type="entry name" value="DIHYDROLIPOAMIDE ACETYLTRANSFERASE COMPONENT OF PYRUVATE DEHYDROGENASE COMPLEX"/>
    <property type="match status" value="1"/>
</dbReference>
<name>A0A9X4N2R8_9FLAO</name>
<evidence type="ECO:0000256" key="5">
    <source>
        <dbReference type="ARBA" id="ARBA00022823"/>
    </source>
</evidence>
<dbReference type="GO" id="GO:0031405">
    <property type="term" value="F:lipoic acid binding"/>
    <property type="evidence" value="ECO:0007669"/>
    <property type="project" value="TreeGrafter"/>
</dbReference>
<proteinExistence type="inferred from homology"/>
<dbReference type="Gene3D" id="2.40.50.100">
    <property type="match status" value="1"/>
</dbReference>
<keyword evidence="5 7" id="KW-0450">Lipoyl</keyword>
<comment type="similarity">
    <text evidence="2 7">Belongs to the 2-oxoacid dehydrogenase family.</text>
</comment>
<dbReference type="SUPFAM" id="SSF52777">
    <property type="entry name" value="CoA-dependent acyltransferases"/>
    <property type="match status" value="1"/>
</dbReference>
<dbReference type="SUPFAM" id="SSF51230">
    <property type="entry name" value="Single hybrid motif"/>
    <property type="match status" value="1"/>
</dbReference>
<reference evidence="11" key="1">
    <citation type="submission" date="2022-07" db="EMBL/GenBank/DDBJ databases">
        <title>Description and genome-wide analysis of Profundicola chukchiensis gen. nov., sp. nov., marine bacteria isolated from bottom sediments of the Chukchi Sea.</title>
        <authorList>
            <person name="Romanenko L."/>
            <person name="Otstavnykh N."/>
            <person name="Kurilenko V."/>
            <person name="Eremeev V."/>
            <person name="Velansky P."/>
            <person name="Mikhailov V."/>
            <person name="Isaeva M."/>
        </authorList>
    </citation>
    <scope>NUCLEOTIDE SEQUENCE</scope>
    <source>
        <strain evidence="11">KMM 9713</strain>
    </source>
</reference>
<evidence type="ECO:0000313" key="11">
    <source>
        <dbReference type="EMBL" id="MDG4945834.1"/>
    </source>
</evidence>
<keyword evidence="4 7" id="KW-0808">Transferase</keyword>
<dbReference type="Pfam" id="PF02817">
    <property type="entry name" value="E3_binding"/>
    <property type="match status" value="1"/>
</dbReference>
<accession>A0A9X4N2R8</accession>
<protein>
    <recommendedName>
        <fullName evidence="7">Dihydrolipoamide acetyltransferase component of pyruvate dehydrogenase complex</fullName>
        <ecNumber evidence="7">2.3.1.-</ecNumber>
    </recommendedName>
</protein>
<gene>
    <name evidence="11" type="ORF">NMK71_05360</name>
</gene>
<dbReference type="RefSeq" id="WP_304417867.1">
    <property type="nucleotide sequence ID" value="NZ_JANAIE010000010.1"/>
</dbReference>
<organism evidence="11 12">
    <name type="scientific">Profundicola chukchiensis</name>
    <dbReference type="NCBI Taxonomy" id="2961959"/>
    <lineage>
        <taxon>Bacteria</taxon>
        <taxon>Pseudomonadati</taxon>
        <taxon>Bacteroidota</taxon>
        <taxon>Flavobacteriia</taxon>
        <taxon>Flavobacteriales</taxon>
        <taxon>Weeksellaceae</taxon>
        <taxon>Profundicola</taxon>
    </lineage>
</organism>
<dbReference type="PROSITE" id="PS50968">
    <property type="entry name" value="BIOTINYL_LIPOYL"/>
    <property type="match status" value="1"/>
</dbReference>
<dbReference type="InterPro" id="IPR011053">
    <property type="entry name" value="Single_hybrid_motif"/>
</dbReference>
<dbReference type="Pfam" id="PF00364">
    <property type="entry name" value="Biotin_lipoyl"/>
    <property type="match status" value="1"/>
</dbReference>
<evidence type="ECO:0000256" key="2">
    <source>
        <dbReference type="ARBA" id="ARBA00007317"/>
    </source>
</evidence>
<dbReference type="InterPro" id="IPR023213">
    <property type="entry name" value="CAT-like_dom_sf"/>
</dbReference>
<dbReference type="Gene3D" id="3.30.559.10">
    <property type="entry name" value="Chloramphenicol acetyltransferase-like domain"/>
    <property type="match status" value="1"/>
</dbReference>